<comment type="similarity">
    <text evidence="1">Belongs to the outer membrane factor (OMF) (TC 1.B.17) family.</text>
</comment>
<dbReference type="Pfam" id="PF02321">
    <property type="entry name" value="OEP"/>
    <property type="match status" value="1"/>
</dbReference>
<dbReference type="Proteomes" id="UP000291822">
    <property type="component" value="Unassembled WGS sequence"/>
</dbReference>
<dbReference type="Gene3D" id="1.20.1600.10">
    <property type="entry name" value="Outer membrane efflux proteins (OEP)"/>
    <property type="match status" value="1"/>
</dbReference>
<dbReference type="EMBL" id="SJTG01000001">
    <property type="protein sequence ID" value="TCI12676.1"/>
    <property type="molecule type" value="Genomic_DNA"/>
</dbReference>
<keyword evidence="3" id="KW-1185">Reference proteome</keyword>
<dbReference type="AlphaFoldDB" id="A0A4R0Z0L9"/>
<evidence type="ECO:0000256" key="1">
    <source>
        <dbReference type="ARBA" id="ARBA00007613"/>
    </source>
</evidence>
<gene>
    <name evidence="2" type="ORF">EZM97_04850</name>
</gene>
<organism evidence="2 3">
    <name type="scientific">Dyella soli</name>
    <dbReference type="NCBI Taxonomy" id="522319"/>
    <lineage>
        <taxon>Bacteria</taxon>
        <taxon>Pseudomonadati</taxon>
        <taxon>Pseudomonadota</taxon>
        <taxon>Gammaproteobacteria</taxon>
        <taxon>Lysobacterales</taxon>
        <taxon>Rhodanobacteraceae</taxon>
        <taxon>Dyella</taxon>
    </lineage>
</organism>
<dbReference type="GO" id="GO:0015562">
    <property type="term" value="F:efflux transmembrane transporter activity"/>
    <property type="evidence" value="ECO:0007669"/>
    <property type="project" value="InterPro"/>
</dbReference>
<dbReference type="RefSeq" id="WP_131150544.1">
    <property type="nucleotide sequence ID" value="NZ_SJTG01000001.1"/>
</dbReference>
<protein>
    <submittedName>
        <fullName evidence="2">TolC family protein</fullName>
    </submittedName>
</protein>
<dbReference type="InterPro" id="IPR010131">
    <property type="entry name" value="MdtP/NodT-like"/>
</dbReference>
<dbReference type="InterPro" id="IPR003423">
    <property type="entry name" value="OMP_efflux"/>
</dbReference>
<comment type="caution">
    <text evidence="2">The sequence shown here is derived from an EMBL/GenBank/DDBJ whole genome shotgun (WGS) entry which is preliminary data.</text>
</comment>
<name>A0A4R0Z0L9_9GAMM</name>
<reference evidence="2 3" key="1">
    <citation type="submission" date="2019-02" db="EMBL/GenBank/DDBJ databases">
        <title>Dyella amyloliquefaciens sp. nov., isolated from forest soil.</title>
        <authorList>
            <person name="Gao Z.-H."/>
            <person name="Qiu L.-H."/>
        </authorList>
    </citation>
    <scope>NUCLEOTIDE SEQUENCE [LARGE SCALE GENOMIC DNA]</scope>
    <source>
        <strain evidence="2 3">KACC 12747</strain>
    </source>
</reference>
<dbReference type="SUPFAM" id="SSF56954">
    <property type="entry name" value="Outer membrane efflux proteins (OEP)"/>
    <property type="match status" value="1"/>
</dbReference>
<proteinExistence type="inferred from homology"/>
<accession>A0A4R0Z0L9</accession>
<evidence type="ECO:0000313" key="2">
    <source>
        <dbReference type="EMBL" id="TCI12676.1"/>
    </source>
</evidence>
<dbReference type="PANTHER" id="PTHR30203:SF23">
    <property type="entry name" value="OUTER MEMBRANE EFFLUX PROTEIN"/>
    <property type="match status" value="1"/>
</dbReference>
<dbReference type="PANTHER" id="PTHR30203">
    <property type="entry name" value="OUTER MEMBRANE CATION EFFLUX PROTEIN"/>
    <property type="match status" value="1"/>
</dbReference>
<evidence type="ECO:0000313" key="3">
    <source>
        <dbReference type="Proteomes" id="UP000291822"/>
    </source>
</evidence>
<sequence length="451" mass="48103">MSLLLHPPHTFLRRTAALCLGMGTLAGCATYHPLPLPDQASTAANVQALHGAADAHMPLGPDDVQRLVLLNNPDLRTRAARHAVARAQAARSKAIPNPVLGGSIGYLLSGVGDSTAWTASLSQDITALITLSPRRESADATADAVDAGLLWEAWQVSGKARLLTVDVIEETRQLTFQRTAVDALDRRAERLRQAIAAGQLDRASVAPDLLAAVDAHTALNDLQQRWLDHRQQLAALMGLSPDADLPLATDLRPQGVDAGHALERAGHIKDNRPDLVALQLGYRAQEANVRAAVLAQFPALSLGYDASQDNSRVRNGGPAITLELPLFDRHRNAVDEATATRQQLHDEYAARVASAQDEVRALVAAHRQAADQRDAQAQALDGDLAAARMARDAVDGGGIDIRTATDLEVAALSRQSALVALDQRLLEQEVALDLLLGRGMPTTLAMEDTSP</sequence>